<dbReference type="PRINTS" id="PR00320">
    <property type="entry name" value="GPROTEINBRPT"/>
</dbReference>
<dbReference type="PROSITE" id="PS50082">
    <property type="entry name" value="WD_REPEATS_2"/>
    <property type="match status" value="7"/>
</dbReference>
<dbReference type="Gene3D" id="3.30.200.20">
    <property type="entry name" value="Phosphorylase Kinase, domain 1"/>
    <property type="match status" value="1"/>
</dbReference>
<feature type="repeat" description="WD" evidence="3">
    <location>
        <begin position="854"/>
        <end position="887"/>
    </location>
</feature>
<gene>
    <name evidence="6" type="ORF">BECKFM1743A_GA0114220_101592</name>
    <name evidence="8" type="ORF">BECKFM1743B_GA0114221_101562</name>
    <name evidence="7" type="ORF">BECKFM1743C_GA0114222_101762</name>
</gene>
<dbReference type="SMART" id="SM00320">
    <property type="entry name" value="WD40"/>
    <property type="match status" value="7"/>
</dbReference>
<sequence length="1066" mass="113473">MTTCPACFLEKGDATACDHCGWRPGGVPDNPLYLPLGTVLEGGYVIGRVLGHGGLGITYLARDRRLEIRVAIKEFLPDNIAGRNSQNSQVTVHTGQQIPFRHALDRFLAEARILARFDRHPGIVSVRHLFEANGTGYMVMEFVAGQTLRQYLETHGGRLPWRQAWALLGPLMDTLGQIHQTGLLHRDIAPDNIYLTQDKEIKLLDFGAAREVTAGRSVTLSVILKPGYAPAEQYSGAGRQQGPWTDIYALSATLYRTITGQLPVTSVDRLIEDNLPLPGALGIAIPKDHEAVLMKGLAIRAEERWQTIGEMQAAWRAAEGEEPEPGPEPPPPPPPPPPSWDRRIAVLGVVIAALALILQTNWTDLTNWIDRVFDIPSSPVVETERSKLPAPTGTNSNTDNVWLGSSAPGASPQKSSASDASGQQSTALQHEPPARQAPSQPAFGNSLPPSTGGERLARSTPATPTSVEPIAPPSPATLVVELPDHPDATVILNDAPMASPGAARALNPGPYTVGVQSPGYLPFQEELTLTAGEERTLPVRLQPKPARLVVRSNVTGDTVYLDDQPVGPSGPEAHALAPGEYTLRVEKAGFAPFEQPITLEPGGARTIKATLEPAKTQLLVAANVPAAKVFVDGQLLGRTGAGPFTLVVGEHTVRVEKEGFDPVEQPVTLVAETPASLRVELEPAKARLVVTANTSGARVFLDGKPLGAAGATPHAVAAGEYTLRVEKAGYEDFQQPVTLTAGKEQTVRAILKRPAPNYANWRQLWKIEAHSSAIAWPNGIRFSPDGHTLLTGSWDGTLKLWAVAGGKPIRAFTGHSADVNGVAFAPDGRRVASGSDDTTLKLWNVASGKAIRTLKGHSSTVWSVAFAPDGQTVLSGSSDNKLKLWTVAGGPKKEDQSIRTFTGHSGPVTSVAFAPDGQRVASGSRDNTLKLWAVASGEEIRTLKGHSGYVLSVAFAPDGQTVLSGSRDSKLKLWAVAGGPKKEDQSIRTFSGHSGAVLSVAFAPDGRTVLSGSGDNTVRLWNVASGRETRKLEGHASSVWSVAFSPDGRRAASGDRDGTLILWGEE</sequence>
<proteinExistence type="predicted"/>
<evidence type="ECO:0000313" key="7">
    <source>
        <dbReference type="EMBL" id="VFJ56404.1"/>
    </source>
</evidence>
<dbReference type="PROSITE" id="PS00109">
    <property type="entry name" value="PROTEIN_KINASE_TYR"/>
    <property type="match status" value="1"/>
</dbReference>
<dbReference type="EMBL" id="CAADFA010000176">
    <property type="protein sequence ID" value="VFJ56404.1"/>
    <property type="molecule type" value="Genomic_DNA"/>
</dbReference>
<dbReference type="PROSITE" id="PS50294">
    <property type="entry name" value="WD_REPEATS_REGION"/>
    <property type="match status" value="6"/>
</dbReference>
<organism evidence="7">
    <name type="scientific">Candidatus Kentrum sp. FM</name>
    <dbReference type="NCBI Taxonomy" id="2126340"/>
    <lineage>
        <taxon>Bacteria</taxon>
        <taxon>Pseudomonadati</taxon>
        <taxon>Pseudomonadota</taxon>
        <taxon>Gammaproteobacteria</taxon>
        <taxon>Candidatus Kentrum</taxon>
    </lineage>
</organism>
<dbReference type="EMBL" id="CAADEZ010000159">
    <property type="protein sequence ID" value="VFJ55987.1"/>
    <property type="molecule type" value="Genomic_DNA"/>
</dbReference>
<feature type="compositionally biased region" description="Polar residues" evidence="4">
    <location>
        <begin position="412"/>
        <end position="428"/>
    </location>
</feature>
<dbReference type="InterPro" id="IPR000719">
    <property type="entry name" value="Prot_kinase_dom"/>
</dbReference>
<dbReference type="InterPro" id="IPR001680">
    <property type="entry name" value="WD40_rpt"/>
</dbReference>
<dbReference type="PROSITE" id="PS50011">
    <property type="entry name" value="PROTEIN_KINASE_DOM"/>
    <property type="match status" value="1"/>
</dbReference>
<feature type="region of interest" description="Disordered" evidence="4">
    <location>
        <begin position="383"/>
        <end position="480"/>
    </location>
</feature>
<dbReference type="SMART" id="SM00219">
    <property type="entry name" value="TyrKc"/>
    <property type="match status" value="1"/>
</dbReference>
<evidence type="ECO:0000313" key="6">
    <source>
        <dbReference type="EMBL" id="VFJ55987.1"/>
    </source>
</evidence>
<dbReference type="InterPro" id="IPR020472">
    <property type="entry name" value="WD40_PAC1"/>
</dbReference>
<dbReference type="InterPro" id="IPR008266">
    <property type="entry name" value="Tyr_kinase_AS"/>
</dbReference>
<keyword evidence="1 3" id="KW-0853">WD repeat</keyword>
<dbReference type="PANTHER" id="PTHR19848:SF8">
    <property type="entry name" value="F-BOX AND WD REPEAT DOMAIN CONTAINING 7"/>
    <property type="match status" value="1"/>
</dbReference>
<name>A0A450SQV2_9GAMM</name>
<feature type="compositionally biased region" description="Pro residues" evidence="4">
    <location>
        <begin position="326"/>
        <end position="339"/>
    </location>
</feature>
<evidence type="ECO:0000256" key="2">
    <source>
        <dbReference type="ARBA" id="ARBA00022737"/>
    </source>
</evidence>
<dbReference type="EMBL" id="CAADFL010000156">
    <property type="protein sequence ID" value="VFK10821.1"/>
    <property type="molecule type" value="Genomic_DNA"/>
</dbReference>
<reference evidence="7" key="1">
    <citation type="submission" date="2019-02" db="EMBL/GenBank/DDBJ databases">
        <authorList>
            <person name="Gruber-Vodicka R. H."/>
            <person name="Seah K. B. B."/>
        </authorList>
    </citation>
    <scope>NUCLEOTIDE SEQUENCE</scope>
    <source>
        <strain evidence="6">BECK_BZ163</strain>
        <strain evidence="8">BECK_BZ164</strain>
        <strain evidence="7">BECK_BZ165</strain>
    </source>
</reference>
<dbReference type="InterPro" id="IPR011009">
    <property type="entry name" value="Kinase-like_dom_sf"/>
</dbReference>
<feature type="repeat" description="WD" evidence="3">
    <location>
        <begin position="901"/>
        <end position="942"/>
    </location>
</feature>
<dbReference type="Gene3D" id="2.130.10.10">
    <property type="entry name" value="YVTN repeat-like/Quinoprotein amine dehydrogenase"/>
    <property type="match status" value="3"/>
</dbReference>
<dbReference type="Gene3D" id="1.10.510.10">
    <property type="entry name" value="Transferase(Phosphotransferase) domain 1"/>
    <property type="match status" value="1"/>
</dbReference>
<dbReference type="InterPro" id="IPR019775">
    <property type="entry name" value="WD40_repeat_CS"/>
</dbReference>
<dbReference type="InterPro" id="IPR013229">
    <property type="entry name" value="PEGA"/>
</dbReference>
<dbReference type="SUPFAM" id="SSF56112">
    <property type="entry name" value="Protein kinase-like (PK-like)"/>
    <property type="match status" value="1"/>
</dbReference>
<evidence type="ECO:0000256" key="4">
    <source>
        <dbReference type="SAM" id="MobiDB-lite"/>
    </source>
</evidence>
<evidence type="ECO:0000259" key="5">
    <source>
        <dbReference type="PROSITE" id="PS50011"/>
    </source>
</evidence>
<dbReference type="CDD" id="cd14014">
    <property type="entry name" value="STKc_PknB_like"/>
    <property type="match status" value="1"/>
</dbReference>
<dbReference type="PROSITE" id="PS00678">
    <property type="entry name" value="WD_REPEATS_1"/>
    <property type="match status" value="2"/>
</dbReference>
<feature type="compositionally biased region" description="Polar residues" evidence="4">
    <location>
        <begin position="437"/>
        <end position="449"/>
    </location>
</feature>
<dbReference type="AlphaFoldDB" id="A0A450SQV2"/>
<evidence type="ECO:0000256" key="1">
    <source>
        <dbReference type="ARBA" id="ARBA00022574"/>
    </source>
</evidence>
<feature type="repeat" description="WD" evidence="3">
    <location>
        <begin position="943"/>
        <end position="974"/>
    </location>
</feature>
<feature type="repeat" description="WD" evidence="3">
    <location>
        <begin position="780"/>
        <end position="811"/>
    </location>
</feature>
<feature type="repeat" description="WD" evidence="3">
    <location>
        <begin position="1032"/>
        <end position="1066"/>
    </location>
</feature>
<dbReference type="Pfam" id="PF00069">
    <property type="entry name" value="Pkinase"/>
    <property type="match status" value="1"/>
</dbReference>
<feature type="region of interest" description="Disordered" evidence="4">
    <location>
        <begin position="315"/>
        <end position="340"/>
    </location>
</feature>
<evidence type="ECO:0000313" key="8">
    <source>
        <dbReference type="EMBL" id="VFK10821.1"/>
    </source>
</evidence>
<dbReference type="InterPro" id="IPR015943">
    <property type="entry name" value="WD40/YVTN_repeat-like_dom_sf"/>
</dbReference>
<evidence type="ECO:0000256" key="3">
    <source>
        <dbReference type="PROSITE-ProRule" id="PRU00221"/>
    </source>
</evidence>
<dbReference type="CDD" id="cd00200">
    <property type="entry name" value="WD40"/>
    <property type="match status" value="1"/>
</dbReference>
<dbReference type="GO" id="GO:0005524">
    <property type="term" value="F:ATP binding"/>
    <property type="evidence" value="ECO:0007669"/>
    <property type="project" value="InterPro"/>
</dbReference>
<dbReference type="PANTHER" id="PTHR19848">
    <property type="entry name" value="WD40 REPEAT PROTEIN"/>
    <property type="match status" value="1"/>
</dbReference>
<feature type="repeat" description="WD" evidence="3">
    <location>
        <begin position="812"/>
        <end position="853"/>
    </location>
</feature>
<dbReference type="InterPro" id="IPR036322">
    <property type="entry name" value="WD40_repeat_dom_sf"/>
</dbReference>
<dbReference type="Pfam" id="PF08308">
    <property type="entry name" value="PEGA"/>
    <property type="match status" value="3"/>
</dbReference>
<dbReference type="SUPFAM" id="SSF50978">
    <property type="entry name" value="WD40 repeat-like"/>
    <property type="match status" value="1"/>
</dbReference>
<feature type="domain" description="Protein kinase" evidence="5">
    <location>
        <begin position="44"/>
        <end position="316"/>
    </location>
</feature>
<protein>
    <submittedName>
        <fullName evidence="7">PEGA domain-containing protein</fullName>
    </submittedName>
</protein>
<feature type="repeat" description="WD" evidence="3">
    <location>
        <begin position="990"/>
        <end position="1031"/>
    </location>
</feature>
<keyword evidence="2" id="KW-0677">Repeat</keyword>
<dbReference type="Pfam" id="PF00400">
    <property type="entry name" value="WD40"/>
    <property type="match status" value="7"/>
</dbReference>
<dbReference type="GO" id="GO:0004713">
    <property type="term" value="F:protein tyrosine kinase activity"/>
    <property type="evidence" value="ECO:0007669"/>
    <property type="project" value="InterPro"/>
</dbReference>
<dbReference type="InterPro" id="IPR020635">
    <property type="entry name" value="Tyr_kinase_cat_dom"/>
</dbReference>
<accession>A0A450SQV2</accession>